<protein>
    <submittedName>
        <fullName evidence="1">Uncharacterized protein</fullName>
    </submittedName>
</protein>
<gene>
    <name evidence="1" type="ORF">MTR67_025842</name>
</gene>
<accession>A0AAF0QXV5</accession>
<sequence length="36" mass="4187">MGISHSYKLRIVQTRRSWKYNFKIFPIVSGSTPNSS</sequence>
<keyword evidence="2" id="KW-1185">Reference proteome</keyword>
<name>A0AAF0QXV5_SOLVR</name>
<dbReference type="EMBL" id="CP133617">
    <property type="protein sequence ID" value="WMV32457.1"/>
    <property type="molecule type" value="Genomic_DNA"/>
</dbReference>
<dbReference type="Proteomes" id="UP001234989">
    <property type="component" value="Chromosome 6"/>
</dbReference>
<proteinExistence type="predicted"/>
<dbReference type="AlphaFoldDB" id="A0AAF0QXV5"/>
<organism evidence="1 2">
    <name type="scientific">Solanum verrucosum</name>
    <dbReference type="NCBI Taxonomy" id="315347"/>
    <lineage>
        <taxon>Eukaryota</taxon>
        <taxon>Viridiplantae</taxon>
        <taxon>Streptophyta</taxon>
        <taxon>Embryophyta</taxon>
        <taxon>Tracheophyta</taxon>
        <taxon>Spermatophyta</taxon>
        <taxon>Magnoliopsida</taxon>
        <taxon>eudicotyledons</taxon>
        <taxon>Gunneridae</taxon>
        <taxon>Pentapetalae</taxon>
        <taxon>asterids</taxon>
        <taxon>lamiids</taxon>
        <taxon>Solanales</taxon>
        <taxon>Solanaceae</taxon>
        <taxon>Solanoideae</taxon>
        <taxon>Solaneae</taxon>
        <taxon>Solanum</taxon>
    </lineage>
</organism>
<evidence type="ECO:0000313" key="1">
    <source>
        <dbReference type="EMBL" id="WMV32457.1"/>
    </source>
</evidence>
<evidence type="ECO:0000313" key="2">
    <source>
        <dbReference type="Proteomes" id="UP001234989"/>
    </source>
</evidence>
<reference evidence="1" key="1">
    <citation type="submission" date="2023-08" db="EMBL/GenBank/DDBJ databases">
        <title>A de novo genome assembly of Solanum verrucosum Schlechtendal, a Mexican diploid species geographically isolated from the other diploid A-genome species in potato relatives.</title>
        <authorList>
            <person name="Hosaka K."/>
        </authorList>
    </citation>
    <scope>NUCLEOTIDE SEQUENCE</scope>
    <source>
        <tissue evidence="1">Young leaves</tissue>
    </source>
</reference>